<accession>A0A8D3DRJ6</accession>
<evidence type="ECO:0000256" key="1">
    <source>
        <dbReference type="SAM" id="MobiDB-lite"/>
    </source>
</evidence>
<name>A0A8D3DRJ6_SCOMX</name>
<feature type="region of interest" description="Disordered" evidence="1">
    <location>
        <begin position="85"/>
        <end position="110"/>
    </location>
</feature>
<reference evidence="2" key="2">
    <citation type="submission" date="2025-08" db="UniProtKB">
        <authorList>
            <consortium name="Ensembl"/>
        </authorList>
    </citation>
    <scope>IDENTIFICATION</scope>
</reference>
<dbReference type="Ensembl" id="ENSSMAT00000067108.1">
    <property type="protein sequence ID" value="ENSSMAP00000062155.1"/>
    <property type="gene ID" value="ENSSMAG00000023937.1"/>
</dbReference>
<protein>
    <submittedName>
        <fullName evidence="2">Uncharacterized protein</fullName>
    </submittedName>
</protein>
<reference evidence="2" key="1">
    <citation type="submission" date="2023-05" db="EMBL/GenBank/DDBJ databases">
        <title>High-quality long-read genome of Scophthalmus maximus.</title>
        <authorList>
            <person name="Lien S."/>
            <person name="Martinez P."/>
        </authorList>
    </citation>
    <scope>NUCLEOTIDE SEQUENCE [LARGE SCALE GENOMIC DNA]</scope>
</reference>
<organism evidence="2 3">
    <name type="scientific">Scophthalmus maximus</name>
    <name type="common">Turbot</name>
    <name type="synonym">Psetta maxima</name>
    <dbReference type="NCBI Taxonomy" id="52904"/>
    <lineage>
        <taxon>Eukaryota</taxon>
        <taxon>Metazoa</taxon>
        <taxon>Chordata</taxon>
        <taxon>Craniata</taxon>
        <taxon>Vertebrata</taxon>
        <taxon>Euteleostomi</taxon>
        <taxon>Actinopterygii</taxon>
        <taxon>Neopterygii</taxon>
        <taxon>Teleostei</taxon>
        <taxon>Neoteleostei</taxon>
        <taxon>Acanthomorphata</taxon>
        <taxon>Carangaria</taxon>
        <taxon>Pleuronectiformes</taxon>
        <taxon>Pleuronectoidei</taxon>
        <taxon>Scophthalmidae</taxon>
        <taxon>Scophthalmus</taxon>
    </lineage>
</organism>
<proteinExistence type="predicted"/>
<evidence type="ECO:0000313" key="2">
    <source>
        <dbReference type="Ensembl" id="ENSSMAP00000062155.1"/>
    </source>
</evidence>
<evidence type="ECO:0000313" key="3">
    <source>
        <dbReference type="Proteomes" id="UP000694558"/>
    </source>
</evidence>
<sequence>FLSYPIYSTTSCSELMNCLCTARDTLRGQLQEEMESTKATRNKRVRKNLYRNNRKSESLDSEQAITVKLEDILMAVARVSAGARIASTDPRRGGTRLPEHPALRPAVMNL</sequence>
<dbReference type="AlphaFoldDB" id="A0A8D3DRJ6"/>
<feature type="compositionally biased region" description="Basic and acidic residues" evidence="1">
    <location>
        <begin position="89"/>
        <end position="102"/>
    </location>
</feature>
<dbReference type="Proteomes" id="UP000694558">
    <property type="component" value="Chromosome 12"/>
</dbReference>